<sequence length="32" mass="3626">MFIGTVADVRKKKKNLMRQLASCRVAVTENAF</sequence>
<proteinExistence type="predicted"/>
<organism evidence="1">
    <name type="scientific">Rhizophora mucronata</name>
    <name type="common">Asiatic mangrove</name>
    <dbReference type="NCBI Taxonomy" id="61149"/>
    <lineage>
        <taxon>Eukaryota</taxon>
        <taxon>Viridiplantae</taxon>
        <taxon>Streptophyta</taxon>
        <taxon>Embryophyta</taxon>
        <taxon>Tracheophyta</taxon>
        <taxon>Spermatophyta</taxon>
        <taxon>Magnoliopsida</taxon>
        <taxon>eudicotyledons</taxon>
        <taxon>Gunneridae</taxon>
        <taxon>Pentapetalae</taxon>
        <taxon>rosids</taxon>
        <taxon>fabids</taxon>
        <taxon>Malpighiales</taxon>
        <taxon>Rhizophoraceae</taxon>
        <taxon>Rhizophora</taxon>
    </lineage>
</organism>
<protein>
    <submittedName>
        <fullName evidence="1">Uncharacterized protein</fullName>
    </submittedName>
</protein>
<reference evidence="1" key="1">
    <citation type="submission" date="2018-02" db="EMBL/GenBank/DDBJ databases">
        <title>Rhizophora mucronata_Transcriptome.</title>
        <authorList>
            <person name="Meera S.P."/>
            <person name="Sreeshan A."/>
            <person name="Augustine A."/>
        </authorList>
    </citation>
    <scope>NUCLEOTIDE SEQUENCE</scope>
    <source>
        <tissue evidence="1">Leaf</tissue>
    </source>
</reference>
<dbReference type="AlphaFoldDB" id="A0A2P2M9W5"/>
<dbReference type="EMBL" id="GGEC01046517">
    <property type="protein sequence ID" value="MBX27001.1"/>
    <property type="molecule type" value="Transcribed_RNA"/>
</dbReference>
<accession>A0A2P2M9W5</accession>
<evidence type="ECO:0000313" key="1">
    <source>
        <dbReference type="EMBL" id="MBX27001.1"/>
    </source>
</evidence>
<name>A0A2P2M9W5_RHIMU</name>